<reference evidence="1 2" key="1">
    <citation type="journal article" date="2014" name="Appl. Environ. Microbiol.">
        <title>Insights into the Microbial Degradation of Rubber and Gutta-Percha by Analysis of the Complete Genome of Nocardia nova SH22a.</title>
        <authorList>
            <person name="Luo Q."/>
            <person name="Hiessl S."/>
            <person name="Poehlein A."/>
            <person name="Daniel R."/>
            <person name="Steinbuchel A."/>
        </authorList>
    </citation>
    <scope>NUCLEOTIDE SEQUENCE [LARGE SCALE GENOMIC DNA]</scope>
    <source>
        <strain evidence="1">SH22a</strain>
    </source>
</reference>
<accession>W5TA88</accession>
<sequence length="71" mass="7918">MTVTDDSWCDWCALEIRGVPLRVDGRVFCNGTCLSTYRAGFESPSVIELPCRPNPEAIEESARLESEGPQR</sequence>
<dbReference type="HOGENOM" id="CLU_2736011_0_0_11"/>
<dbReference type="EMBL" id="CP006850">
    <property type="protein sequence ID" value="AHH16255.1"/>
    <property type="molecule type" value="Genomic_DNA"/>
</dbReference>
<evidence type="ECO:0000313" key="2">
    <source>
        <dbReference type="Proteomes" id="UP000019150"/>
    </source>
</evidence>
<keyword evidence="2" id="KW-1185">Reference proteome</keyword>
<evidence type="ECO:0000313" key="1">
    <source>
        <dbReference type="EMBL" id="AHH16255.1"/>
    </source>
</evidence>
<protein>
    <recommendedName>
        <fullName evidence="3">TRASH domain-containing protein</fullName>
    </recommendedName>
</protein>
<dbReference type="AlphaFoldDB" id="W5TA88"/>
<dbReference type="PATRIC" id="fig|1415166.3.peg.1479"/>
<dbReference type="Proteomes" id="UP000019150">
    <property type="component" value="Chromosome"/>
</dbReference>
<proteinExistence type="predicted"/>
<gene>
    <name evidence="1" type="ORF">NONO_c14520</name>
</gene>
<organism evidence="1 2">
    <name type="scientific">Nocardia nova SH22a</name>
    <dbReference type="NCBI Taxonomy" id="1415166"/>
    <lineage>
        <taxon>Bacteria</taxon>
        <taxon>Bacillati</taxon>
        <taxon>Actinomycetota</taxon>
        <taxon>Actinomycetes</taxon>
        <taxon>Mycobacteriales</taxon>
        <taxon>Nocardiaceae</taxon>
        <taxon>Nocardia</taxon>
    </lineage>
</organism>
<dbReference type="KEGG" id="nno:NONO_c14520"/>
<evidence type="ECO:0008006" key="3">
    <source>
        <dbReference type="Google" id="ProtNLM"/>
    </source>
</evidence>
<name>W5TA88_9NOCA</name>
<dbReference type="STRING" id="1415166.NONO_c14520"/>